<dbReference type="InterPro" id="IPR012664">
    <property type="entry name" value="CHP02452"/>
</dbReference>
<name>A0ABR3SR60_9PEZI</name>
<dbReference type="InterPro" id="IPR043472">
    <property type="entry name" value="Macro_dom-like"/>
</dbReference>
<feature type="region of interest" description="Disordered" evidence="1">
    <location>
        <begin position="1"/>
        <end position="25"/>
    </location>
</feature>
<dbReference type="PANTHER" id="PTHR35596:SF1">
    <property type="entry name" value="MICROBIAL-TYPE PARG CATALYTIC DOMAIN-CONTAINING PROTEIN"/>
    <property type="match status" value="1"/>
</dbReference>
<dbReference type="Gene3D" id="3.40.220.10">
    <property type="entry name" value="Leucine Aminopeptidase, subunit E, domain 1"/>
    <property type="match status" value="1"/>
</dbReference>
<gene>
    <name evidence="3" type="ORF">SLS56_006620</name>
</gene>
<comment type="caution">
    <text evidence="3">The sequence shown here is derived from an EMBL/GenBank/DDBJ whole genome shotgun (WGS) entry which is preliminary data.</text>
</comment>
<feature type="compositionally biased region" description="Acidic residues" evidence="1">
    <location>
        <begin position="420"/>
        <end position="433"/>
    </location>
</feature>
<dbReference type="Pfam" id="PF10021">
    <property type="entry name" value="PARG_cat_microb"/>
    <property type="match status" value="1"/>
</dbReference>
<protein>
    <recommendedName>
        <fullName evidence="2">Microbial-type PARG catalytic domain-containing protein</fullName>
    </recommendedName>
</protein>
<feature type="region of interest" description="Disordered" evidence="1">
    <location>
        <begin position="404"/>
        <end position="453"/>
    </location>
</feature>
<feature type="domain" description="Microbial-type PARG catalytic" evidence="2">
    <location>
        <begin position="110"/>
        <end position="200"/>
    </location>
</feature>
<feature type="region of interest" description="Disordered" evidence="1">
    <location>
        <begin position="64"/>
        <end position="114"/>
    </location>
</feature>
<evidence type="ECO:0000256" key="1">
    <source>
        <dbReference type="SAM" id="MobiDB-lite"/>
    </source>
</evidence>
<proteinExistence type="predicted"/>
<dbReference type="NCBIfam" id="TIGR02452">
    <property type="entry name" value="TIGR02452 family protein"/>
    <property type="match status" value="1"/>
</dbReference>
<organism evidence="3 4">
    <name type="scientific">Neofusicoccum ribis</name>
    <dbReference type="NCBI Taxonomy" id="45134"/>
    <lineage>
        <taxon>Eukaryota</taxon>
        <taxon>Fungi</taxon>
        <taxon>Dikarya</taxon>
        <taxon>Ascomycota</taxon>
        <taxon>Pezizomycotina</taxon>
        <taxon>Dothideomycetes</taxon>
        <taxon>Dothideomycetes incertae sedis</taxon>
        <taxon>Botryosphaeriales</taxon>
        <taxon>Botryosphaeriaceae</taxon>
        <taxon>Neofusicoccum</taxon>
    </lineage>
</organism>
<feature type="compositionally biased region" description="Basic residues" evidence="1">
    <location>
        <begin position="75"/>
        <end position="85"/>
    </location>
</feature>
<accession>A0ABR3SR60</accession>
<sequence length="453" mass="49665">MGRTEPSVVIPPQSFRRDARAKKAKATINQTIPALLNAHPRARRGIDAAELILDPPAPELLFTSVAPTPAATSKSKSKSKARGKTRAQDEDSDDTAEVKGGKDKQAPTELPVKSPMQLRLQVVDTLEAAARLGSTGNKRSRVAVLNMASPLRPGGGVLNGATSQEEWLCLRTTLYPSLREEFYRLPEVGAVYTPDVLVFRTWDDEAADLDKKDRFFIDVVTAGMLRFPDVEGEEGEEKRYALAKDRDLVLQKMKAVMRILKMKGLDKVVLGAWGCGAYGNPVGEISRAWKKVLLGTESKKKSKSDGRNPNGGEGWDGLEVVFAIKDGRMARNFATSFGTGLEYEEPLEGDREDSVVEDDGSQAAIEEMRAKIAELEVQREHARIPDLKARLGAVLEGLKRELATMAGSGRSTEEPSQLESEQDQGDEEEDPYDLSDNGHESHRDSTPNGIARR</sequence>
<reference evidence="3 4" key="1">
    <citation type="submission" date="2024-02" db="EMBL/GenBank/DDBJ databases">
        <title>De novo assembly and annotation of 12 fungi associated with fruit tree decline syndrome in Ontario, Canada.</title>
        <authorList>
            <person name="Sulman M."/>
            <person name="Ellouze W."/>
            <person name="Ilyukhin E."/>
        </authorList>
    </citation>
    <scope>NUCLEOTIDE SEQUENCE [LARGE SCALE GENOMIC DNA]</scope>
    <source>
        <strain evidence="3 4">M1-105</strain>
    </source>
</reference>
<evidence type="ECO:0000313" key="4">
    <source>
        <dbReference type="Proteomes" id="UP001521116"/>
    </source>
</evidence>
<keyword evidence="4" id="KW-1185">Reference proteome</keyword>
<dbReference type="EMBL" id="JAJVDC020000077">
    <property type="protein sequence ID" value="KAL1626892.1"/>
    <property type="molecule type" value="Genomic_DNA"/>
</dbReference>
<evidence type="ECO:0000313" key="3">
    <source>
        <dbReference type="EMBL" id="KAL1626892.1"/>
    </source>
</evidence>
<dbReference type="Proteomes" id="UP001521116">
    <property type="component" value="Unassembled WGS sequence"/>
</dbReference>
<dbReference type="PANTHER" id="PTHR35596">
    <property type="entry name" value="DUF2263 DOMAIN-CONTAINING PROTEIN"/>
    <property type="match status" value="1"/>
</dbReference>
<evidence type="ECO:0000259" key="2">
    <source>
        <dbReference type="Pfam" id="PF10021"/>
    </source>
</evidence>
<dbReference type="InterPro" id="IPR019261">
    <property type="entry name" value="PARG_cat_microbial"/>
</dbReference>
<feature type="compositionally biased region" description="Basic and acidic residues" evidence="1">
    <location>
        <begin position="436"/>
        <end position="445"/>
    </location>
</feature>
<feature type="compositionally biased region" description="Basic and acidic residues" evidence="1">
    <location>
        <begin position="96"/>
        <end position="106"/>
    </location>
</feature>